<keyword evidence="3" id="KW-1185">Reference proteome</keyword>
<name>A0A166S748_9AGAM</name>
<reference evidence="2 3" key="1">
    <citation type="journal article" date="2016" name="Mol. Biol. Evol.">
        <title>Comparative Genomics of Early-Diverging Mushroom-Forming Fungi Provides Insights into the Origins of Lignocellulose Decay Capabilities.</title>
        <authorList>
            <person name="Nagy L.G."/>
            <person name="Riley R."/>
            <person name="Tritt A."/>
            <person name="Adam C."/>
            <person name="Daum C."/>
            <person name="Floudas D."/>
            <person name="Sun H."/>
            <person name="Yadav J.S."/>
            <person name="Pangilinan J."/>
            <person name="Larsson K.H."/>
            <person name="Matsuura K."/>
            <person name="Barry K."/>
            <person name="Labutti K."/>
            <person name="Kuo R."/>
            <person name="Ohm R.A."/>
            <person name="Bhattacharya S.S."/>
            <person name="Shirouzu T."/>
            <person name="Yoshinaga Y."/>
            <person name="Martin F.M."/>
            <person name="Grigoriev I.V."/>
            <person name="Hibbett D.S."/>
        </authorList>
    </citation>
    <scope>NUCLEOTIDE SEQUENCE [LARGE SCALE GENOMIC DNA]</scope>
    <source>
        <strain evidence="2 3">CBS 109695</strain>
    </source>
</reference>
<feature type="compositionally biased region" description="Basic and acidic residues" evidence="1">
    <location>
        <begin position="146"/>
        <end position="168"/>
    </location>
</feature>
<feature type="compositionally biased region" description="Polar residues" evidence="1">
    <location>
        <begin position="44"/>
        <end position="56"/>
    </location>
</feature>
<evidence type="ECO:0000313" key="2">
    <source>
        <dbReference type="EMBL" id="KZP29092.1"/>
    </source>
</evidence>
<gene>
    <name evidence="2" type="ORF">FIBSPDRAFT_947098</name>
</gene>
<accession>A0A166S748</accession>
<evidence type="ECO:0000256" key="1">
    <source>
        <dbReference type="SAM" id="MobiDB-lite"/>
    </source>
</evidence>
<proteinExistence type="predicted"/>
<feature type="region of interest" description="Disordered" evidence="1">
    <location>
        <begin position="31"/>
        <end position="186"/>
    </location>
</feature>
<organism evidence="2 3">
    <name type="scientific">Athelia psychrophila</name>
    <dbReference type="NCBI Taxonomy" id="1759441"/>
    <lineage>
        <taxon>Eukaryota</taxon>
        <taxon>Fungi</taxon>
        <taxon>Dikarya</taxon>
        <taxon>Basidiomycota</taxon>
        <taxon>Agaricomycotina</taxon>
        <taxon>Agaricomycetes</taxon>
        <taxon>Agaricomycetidae</taxon>
        <taxon>Atheliales</taxon>
        <taxon>Atheliaceae</taxon>
        <taxon>Athelia</taxon>
    </lineage>
</organism>
<protein>
    <submittedName>
        <fullName evidence="2">Uncharacterized protein</fullName>
    </submittedName>
</protein>
<feature type="compositionally biased region" description="Low complexity" evidence="1">
    <location>
        <begin position="107"/>
        <end position="136"/>
    </location>
</feature>
<dbReference type="Proteomes" id="UP000076532">
    <property type="component" value="Unassembled WGS sequence"/>
</dbReference>
<dbReference type="EMBL" id="KV417500">
    <property type="protein sequence ID" value="KZP29092.1"/>
    <property type="molecule type" value="Genomic_DNA"/>
</dbReference>
<dbReference type="AlphaFoldDB" id="A0A166S748"/>
<sequence>MAPPPAQHPIKLIGTKSFNGCRATCRLRHTKTDPRAHAGPMLKHTSTPAPHHQSTPKPAWGSALRPRARDDSAPQNLRTCSRHRARAPTTCMQCPRPFPQPRTRTVPMPARRLPRPLLQPTPSSHAHAAQQPDAPALSPTRAPPFADEHAARHGARENAAEQEEHAEPPTHSQPCPAPQASRLAIP</sequence>
<evidence type="ECO:0000313" key="3">
    <source>
        <dbReference type="Proteomes" id="UP000076532"/>
    </source>
</evidence>